<organism evidence="2 3">
    <name type="scientific">Caldanaerobius fijiensis DSM 17918</name>
    <dbReference type="NCBI Taxonomy" id="1121256"/>
    <lineage>
        <taxon>Bacteria</taxon>
        <taxon>Bacillati</taxon>
        <taxon>Bacillota</taxon>
        <taxon>Clostridia</taxon>
        <taxon>Thermoanaerobacterales</taxon>
        <taxon>Thermoanaerobacteraceae</taxon>
        <taxon>Caldanaerobius</taxon>
    </lineage>
</organism>
<evidence type="ECO:0000256" key="1">
    <source>
        <dbReference type="SAM" id="MobiDB-lite"/>
    </source>
</evidence>
<gene>
    <name evidence="2" type="ORF">SAMN02746089_01961</name>
</gene>
<accession>A0A1M5BW08</accession>
<evidence type="ECO:0000313" key="2">
    <source>
        <dbReference type="EMBL" id="SHF46412.1"/>
    </source>
</evidence>
<dbReference type="AlphaFoldDB" id="A0A1M5BW08"/>
<evidence type="ECO:0000313" key="3">
    <source>
        <dbReference type="Proteomes" id="UP000184088"/>
    </source>
</evidence>
<dbReference type="RefSeq" id="WP_073344707.1">
    <property type="nucleotide sequence ID" value="NZ_FQVH01000024.1"/>
</dbReference>
<keyword evidence="3" id="KW-1185">Reference proteome</keyword>
<protein>
    <submittedName>
        <fullName evidence="2">Uncharacterized protein</fullName>
    </submittedName>
</protein>
<name>A0A1M5BW08_9THEO</name>
<dbReference type="EMBL" id="FQVH01000024">
    <property type="protein sequence ID" value="SHF46412.1"/>
    <property type="molecule type" value="Genomic_DNA"/>
</dbReference>
<sequence length="62" mass="7060">MAIRLSKFTNIKGKQVEFAADNITFDDRHFAREARSQKAQLQSVHKHGTNKGVKVPIHKKTT</sequence>
<feature type="region of interest" description="Disordered" evidence="1">
    <location>
        <begin position="40"/>
        <end position="62"/>
    </location>
</feature>
<dbReference type="OrthoDB" id="2382288at2"/>
<dbReference type="Proteomes" id="UP000184088">
    <property type="component" value="Unassembled WGS sequence"/>
</dbReference>
<dbReference type="STRING" id="1121256.SAMN02746089_01961"/>
<reference evidence="2 3" key="1">
    <citation type="submission" date="2016-11" db="EMBL/GenBank/DDBJ databases">
        <authorList>
            <person name="Jaros S."/>
            <person name="Januszkiewicz K."/>
            <person name="Wedrychowicz H."/>
        </authorList>
    </citation>
    <scope>NUCLEOTIDE SEQUENCE [LARGE SCALE GENOMIC DNA]</scope>
    <source>
        <strain evidence="2 3">DSM 17918</strain>
    </source>
</reference>
<proteinExistence type="predicted"/>